<evidence type="ECO:0000313" key="2">
    <source>
        <dbReference type="EMBL" id="MEN5380050.1"/>
    </source>
</evidence>
<protein>
    <recommendedName>
        <fullName evidence="4">Lipoprotein</fullName>
    </recommendedName>
</protein>
<dbReference type="RefSeq" id="WP_132771112.1">
    <property type="nucleotide sequence ID" value="NZ_JAOQNK010000001.1"/>
</dbReference>
<organism evidence="2 3">
    <name type="scientific">Sphingobacterium kitahiroshimense</name>
    <dbReference type="NCBI Taxonomy" id="470446"/>
    <lineage>
        <taxon>Bacteria</taxon>
        <taxon>Pseudomonadati</taxon>
        <taxon>Bacteroidota</taxon>
        <taxon>Sphingobacteriia</taxon>
        <taxon>Sphingobacteriales</taxon>
        <taxon>Sphingobacteriaceae</taxon>
        <taxon>Sphingobacterium</taxon>
    </lineage>
</organism>
<accession>A0ABV0BZR7</accession>
<evidence type="ECO:0000256" key="1">
    <source>
        <dbReference type="SAM" id="Phobius"/>
    </source>
</evidence>
<keyword evidence="1" id="KW-1133">Transmembrane helix</keyword>
<evidence type="ECO:0000313" key="3">
    <source>
        <dbReference type="Proteomes" id="UP001409291"/>
    </source>
</evidence>
<evidence type="ECO:0008006" key="4">
    <source>
        <dbReference type="Google" id="ProtNLM"/>
    </source>
</evidence>
<feature type="transmembrane region" description="Helical" evidence="1">
    <location>
        <begin position="86"/>
        <end position="104"/>
    </location>
</feature>
<sequence>MNRFRLHITRKSQRILFVVATVFCVLLTSCAIKSSIKSWADITSNTTKAPIKNGNLFSSNVAEKCINSESTDTQISQAVSFHVGDFTPLVLFTLAFMLLLNIVIRSQQVHPNYGNLKLSGSIPIFIRDRNLQI</sequence>
<dbReference type="EMBL" id="JBDJNQ010000013">
    <property type="protein sequence ID" value="MEN5380050.1"/>
    <property type="molecule type" value="Genomic_DNA"/>
</dbReference>
<gene>
    <name evidence="2" type="ORF">ABE541_22480</name>
</gene>
<keyword evidence="1" id="KW-0472">Membrane</keyword>
<proteinExistence type="predicted"/>
<keyword evidence="1" id="KW-0812">Transmembrane</keyword>
<name>A0ABV0BZR7_9SPHI</name>
<comment type="caution">
    <text evidence="2">The sequence shown here is derived from an EMBL/GenBank/DDBJ whole genome shotgun (WGS) entry which is preliminary data.</text>
</comment>
<keyword evidence="3" id="KW-1185">Reference proteome</keyword>
<dbReference type="Proteomes" id="UP001409291">
    <property type="component" value="Unassembled WGS sequence"/>
</dbReference>
<dbReference type="PROSITE" id="PS51257">
    <property type="entry name" value="PROKAR_LIPOPROTEIN"/>
    <property type="match status" value="1"/>
</dbReference>
<reference evidence="2 3" key="1">
    <citation type="submission" date="2024-04" db="EMBL/GenBank/DDBJ databases">
        <title>WGS of bacteria from Torrens River.</title>
        <authorList>
            <person name="Wyrsch E.R."/>
            <person name="Drigo B."/>
        </authorList>
    </citation>
    <scope>NUCLEOTIDE SEQUENCE [LARGE SCALE GENOMIC DNA]</scope>
    <source>
        <strain evidence="2 3">TWI391</strain>
    </source>
</reference>